<feature type="non-terminal residue" evidence="1">
    <location>
        <position position="1"/>
    </location>
</feature>
<comment type="caution">
    <text evidence="1">The sequence shown here is derived from an EMBL/GenBank/DDBJ whole genome shotgun (WGS) entry which is preliminary data.</text>
</comment>
<dbReference type="EMBL" id="CAJVPJ010002863">
    <property type="protein sequence ID" value="CAG8630759.1"/>
    <property type="molecule type" value="Genomic_DNA"/>
</dbReference>
<keyword evidence="2" id="KW-1185">Reference proteome</keyword>
<gene>
    <name evidence="1" type="ORF">POCULU_LOCUS8881</name>
</gene>
<sequence>ARTLKQLHKSFYEETSGDYLPKELLQARQNIDSEARTLKITTQLFQIEDLFNT</sequence>
<evidence type="ECO:0000313" key="1">
    <source>
        <dbReference type="EMBL" id="CAG8630759.1"/>
    </source>
</evidence>
<accession>A0A9N9GS66</accession>
<name>A0A9N9GS66_9GLOM</name>
<dbReference type="AlphaFoldDB" id="A0A9N9GS66"/>
<reference evidence="1" key="1">
    <citation type="submission" date="2021-06" db="EMBL/GenBank/DDBJ databases">
        <authorList>
            <person name="Kallberg Y."/>
            <person name="Tangrot J."/>
            <person name="Rosling A."/>
        </authorList>
    </citation>
    <scope>NUCLEOTIDE SEQUENCE</scope>
    <source>
        <strain evidence="1">IA702</strain>
    </source>
</reference>
<protein>
    <submittedName>
        <fullName evidence="1">7292_t:CDS:1</fullName>
    </submittedName>
</protein>
<dbReference type="Proteomes" id="UP000789572">
    <property type="component" value="Unassembled WGS sequence"/>
</dbReference>
<organism evidence="1 2">
    <name type="scientific">Paraglomus occultum</name>
    <dbReference type="NCBI Taxonomy" id="144539"/>
    <lineage>
        <taxon>Eukaryota</taxon>
        <taxon>Fungi</taxon>
        <taxon>Fungi incertae sedis</taxon>
        <taxon>Mucoromycota</taxon>
        <taxon>Glomeromycotina</taxon>
        <taxon>Glomeromycetes</taxon>
        <taxon>Paraglomerales</taxon>
        <taxon>Paraglomeraceae</taxon>
        <taxon>Paraglomus</taxon>
    </lineage>
</organism>
<evidence type="ECO:0000313" key="2">
    <source>
        <dbReference type="Proteomes" id="UP000789572"/>
    </source>
</evidence>
<proteinExistence type="predicted"/>